<sequence length="101" mass="10850">MHCVKLLGQRLSAKDFERQVVELHVRVAVLYGFTAPGTPVTEVAGLVCPGKGDVLLSDDLCNRGLANPKIPCTDNRLLLPILSASLSAESTQIVKLFPLLP</sequence>
<evidence type="ECO:0000313" key="2">
    <source>
        <dbReference type="Proteomes" id="UP000244224"/>
    </source>
</evidence>
<gene>
    <name evidence="1" type="ORF">C8N34_1502</name>
</gene>
<comment type="caution">
    <text evidence="1">The sequence shown here is derived from an EMBL/GenBank/DDBJ whole genome shotgun (WGS) entry which is preliminary data.</text>
</comment>
<dbReference type="EMBL" id="QBKP01000050">
    <property type="protein sequence ID" value="PTX37410.1"/>
    <property type="molecule type" value="Genomic_DNA"/>
</dbReference>
<protein>
    <submittedName>
        <fullName evidence="1">Uncharacterized protein</fullName>
    </submittedName>
</protein>
<dbReference type="Proteomes" id="UP000244224">
    <property type="component" value="Unassembled WGS sequence"/>
</dbReference>
<keyword evidence="2" id="KW-1185">Reference proteome</keyword>
<dbReference type="AlphaFoldDB" id="A0A2T6A0Q5"/>
<proteinExistence type="predicted"/>
<organism evidence="1 2">
    <name type="scientific">Gemmobacter caeni</name>
    <dbReference type="NCBI Taxonomy" id="589035"/>
    <lineage>
        <taxon>Bacteria</taxon>
        <taxon>Pseudomonadati</taxon>
        <taxon>Pseudomonadota</taxon>
        <taxon>Alphaproteobacteria</taxon>
        <taxon>Rhodobacterales</taxon>
        <taxon>Paracoccaceae</taxon>
        <taxon>Gemmobacter</taxon>
    </lineage>
</organism>
<reference evidence="1 2" key="1">
    <citation type="submission" date="2018-04" db="EMBL/GenBank/DDBJ databases">
        <title>Genomic Encyclopedia of Archaeal and Bacterial Type Strains, Phase II (KMG-II): from individual species to whole genera.</title>
        <authorList>
            <person name="Goeker M."/>
        </authorList>
    </citation>
    <scope>NUCLEOTIDE SEQUENCE [LARGE SCALE GENOMIC DNA]</scope>
    <source>
        <strain evidence="1 2">DSM 21823</strain>
    </source>
</reference>
<name>A0A2T6A0Q5_9RHOB</name>
<accession>A0A2T6A0Q5</accession>
<evidence type="ECO:0000313" key="1">
    <source>
        <dbReference type="EMBL" id="PTX37410.1"/>
    </source>
</evidence>